<proteinExistence type="predicted"/>
<organism evidence="1 2">
    <name type="scientific">Xylanibacter ruminicola</name>
    <name type="common">Prevotella ruminicola</name>
    <dbReference type="NCBI Taxonomy" id="839"/>
    <lineage>
        <taxon>Bacteria</taxon>
        <taxon>Pseudomonadati</taxon>
        <taxon>Bacteroidota</taxon>
        <taxon>Bacteroidia</taxon>
        <taxon>Bacteroidales</taxon>
        <taxon>Prevotellaceae</taxon>
        <taxon>Xylanibacter</taxon>
    </lineage>
</organism>
<accession>A0A928BS54</accession>
<sequence>MVAGLDKFREAFAGFTDNYVIIGGTACDIALSDTDMRPRATDDIDMILIVEKVTKEYGEAFWQFIRDGEYKAGKRKKDDMSPAYTLYRFTTEKAGYPVQIELLSRHSDVLGEPSGFHIEPIPLSDDLSSLSAIMMDDDYYDLTVTNSAVEDSVRVATPVSLICLKARAYLNLLSERAAGRQVNSKDIRKHKTDVLKLIATASIPEPVAVPKAVFDCVIKYAAAIESELPSRSLQDALDRDSEVIQAFVDTLKESFIVKE</sequence>
<comment type="caution">
    <text evidence="1">The sequence shown here is derived from an EMBL/GenBank/DDBJ whole genome shotgun (WGS) entry which is preliminary data.</text>
</comment>
<evidence type="ECO:0000313" key="1">
    <source>
        <dbReference type="EMBL" id="MBE6265846.1"/>
    </source>
</evidence>
<dbReference type="AlphaFoldDB" id="A0A928BS54"/>
<protein>
    <recommendedName>
        <fullName evidence="3">Nucleotidyl transferase AbiEii toxin, Type IV TA system</fullName>
    </recommendedName>
</protein>
<dbReference type="Proteomes" id="UP000763088">
    <property type="component" value="Unassembled WGS sequence"/>
</dbReference>
<reference evidence="1" key="1">
    <citation type="submission" date="2019-04" db="EMBL/GenBank/DDBJ databases">
        <title>Evolution of Biomass-Degrading Anaerobic Consortia Revealed by Metagenomics.</title>
        <authorList>
            <person name="Peng X."/>
        </authorList>
    </citation>
    <scope>NUCLEOTIDE SEQUENCE</scope>
    <source>
        <strain evidence="1">SIG141</strain>
    </source>
</reference>
<evidence type="ECO:0000313" key="2">
    <source>
        <dbReference type="Proteomes" id="UP000763088"/>
    </source>
</evidence>
<evidence type="ECO:0008006" key="3">
    <source>
        <dbReference type="Google" id="ProtNLM"/>
    </source>
</evidence>
<gene>
    <name evidence="1" type="ORF">E7102_05145</name>
</gene>
<name>A0A928BS54_XYLRU</name>
<dbReference type="EMBL" id="SUYD01000005">
    <property type="protein sequence ID" value="MBE6265846.1"/>
    <property type="molecule type" value="Genomic_DNA"/>
</dbReference>